<dbReference type="EMBL" id="JBEPLY010000004">
    <property type="protein sequence ID" value="MET3599759.1"/>
    <property type="molecule type" value="Genomic_DNA"/>
</dbReference>
<sequence length="382" mass="40566">MTSEDKQGPNRIRLGMVGGGKGAFIGGVHRIAARIDDRFALVAGALDADPEEARSFAVSIGIAPERAYADYKAMFEAEAKREDGIQAVAIVTPNFLHYPVAKAALEAGIHVICEKPMTTSLDDAKALAELVKTSGKNLFLTHTYTGYPMVRQAREMVASGAIGPLRQVQVEYAQDWLAAPEEDPEAAGANWRNDPAKAGQGGAIGDIGTHAYNLAAFVAGEEPRELLAELTALVPGRKVDDDAMVLMRYASGAKGALWASQVVAGNGNNLSLRIYGATGGLEWWQEKPEELWYTPLGEPRRLLRRNGVEATASAVAGSRIPAAHPEGYLEAFANLYKDAADILSGSTAECLVPDANDGVRGLSFISACLTSSQKGGVWVALD</sequence>
<reference evidence="3 4" key="1">
    <citation type="submission" date="2024-06" db="EMBL/GenBank/DDBJ databases">
        <title>Genomic Encyclopedia of Type Strains, Phase IV (KMG-IV): sequencing the most valuable type-strain genomes for metagenomic binning, comparative biology and taxonomic classification.</title>
        <authorList>
            <person name="Goeker M."/>
        </authorList>
    </citation>
    <scope>NUCLEOTIDE SEQUENCE [LARGE SCALE GENOMIC DNA]</scope>
    <source>
        <strain evidence="3 4">DSM 28102</strain>
    </source>
</reference>
<dbReference type="Pfam" id="PF01408">
    <property type="entry name" value="GFO_IDH_MocA"/>
    <property type="match status" value="1"/>
</dbReference>
<dbReference type="InterPro" id="IPR055170">
    <property type="entry name" value="GFO_IDH_MocA-like_dom"/>
</dbReference>
<feature type="domain" description="GFO/IDH/MocA-like oxidoreductase" evidence="2">
    <location>
        <begin position="150"/>
        <end position="282"/>
    </location>
</feature>
<name>A0ABV2IAG2_9HYPH</name>
<dbReference type="InterPro" id="IPR000683">
    <property type="entry name" value="Gfo/Idh/MocA-like_OxRdtase_N"/>
</dbReference>
<evidence type="ECO:0000259" key="2">
    <source>
        <dbReference type="Pfam" id="PF22725"/>
    </source>
</evidence>
<gene>
    <name evidence="3" type="ORF">ABID12_001698</name>
</gene>
<dbReference type="SUPFAM" id="SSF51735">
    <property type="entry name" value="NAD(P)-binding Rossmann-fold domains"/>
    <property type="match status" value="1"/>
</dbReference>
<proteinExistence type="predicted"/>
<dbReference type="PANTHER" id="PTHR43708">
    <property type="entry name" value="CONSERVED EXPRESSED OXIDOREDUCTASE (EUROFUNG)"/>
    <property type="match status" value="1"/>
</dbReference>
<dbReference type="InterPro" id="IPR051317">
    <property type="entry name" value="Gfo/Idh/MocA_oxidoreduct"/>
</dbReference>
<feature type="domain" description="Gfo/Idh/MocA-like oxidoreductase N-terminal" evidence="1">
    <location>
        <begin position="12"/>
        <end position="141"/>
    </location>
</feature>
<accession>A0ABV2IAG2</accession>
<comment type="caution">
    <text evidence="3">The sequence shown here is derived from an EMBL/GenBank/DDBJ whole genome shotgun (WGS) entry which is preliminary data.</text>
</comment>
<dbReference type="Gene3D" id="3.30.360.10">
    <property type="entry name" value="Dihydrodipicolinate Reductase, domain 2"/>
    <property type="match status" value="1"/>
</dbReference>
<dbReference type="PANTHER" id="PTHR43708:SF3">
    <property type="entry name" value="OXIDOREDUCTASE"/>
    <property type="match status" value="1"/>
</dbReference>
<dbReference type="SUPFAM" id="SSF55347">
    <property type="entry name" value="Glyceraldehyde-3-phosphate dehydrogenase-like, C-terminal domain"/>
    <property type="match status" value="1"/>
</dbReference>
<dbReference type="Gene3D" id="3.40.50.720">
    <property type="entry name" value="NAD(P)-binding Rossmann-like Domain"/>
    <property type="match status" value="1"/>
</dbReference>
<protein>
    <submittedName>
        <fullName evidence="3">Dehydrogenase</fullName>
    </submittedName>
</protein>
<dbReference type="RefSeq" id="WP_354433843.1">
    <property type="nucleotide sequence ID" value="NZ_JBEPLY010000004.1"/>
</dbReference>
<dbReference type="Pfam" id="PF22725">
    <property type="entry name" value="GFO_IDH_MocA_C3"/>
    <property type="match status" value="1"/>
</dbReference>
<evidence type="ECO:0000313" key="3">
    <source>
        <dbReference type="EMBL" id="MET3599759.1"/>
    </source>
</evidence>
<organism evidence="3 4">
    <name type="scientific">Martelella mangrovi</name>
    <dbReference type="NCBI Taxonomy" id="1397477"/>
    <lineage>
        <taxon>Bacteria</taxon>
        <taxon>Pseudomonadati</taxon>
        <taxon>Pseudomonadota</taxon>
        <taxon>Alphaproteobacteria</taxon>
        <taxon>Hyphomicrobiales</taxon>
        <taxon>Aurantimonadaceae</taxon>
        <taxon>Martelella</taxon>
    </lineage>
</organism>
<evidence type="ECO:0000259" key="1">
    <source>
        <dbReference type="Pfam" id="PF01408"/>
    </source>
</evidence>
<evidence type="ECO:0000313" key="4">
    <source>
        <dbReference type="Proteomes" id="UP001549164"/>
    </source>
</evidence>
<dbReference type="Proteomes" id="UP001549164">
    <property type="component" value="Unassembled WGS sequence"/>
</dbReference>
<keyword evidence="4" id="KW-1185">Reference proteome</keyword>
<dbReference type="InterPro" id="IPR036291">
    <property type="entry name" value="NAD(P)-bd_dom_sf"/>
</dbReference>